<organism evidence="1">
    <name type="scientific">marine metagenome</name>
    <dbReference type="NCBI Taxonomy" id="408172"/>
    <lineage>
        <taxon>unclassified sequences</taxon>
        <taxon>metagenomes</taxon>
        <taxon>ecological metagenomes</taxon>
    </lineage>
</organism>
<gene>
    <name evidence="1" type="ORF">METZ01_LOCUS149495</name>
</gene>
<proteinExistence type="predicted"/>
<protein>
    <submittedName>
        <fullName evidence="1">Uncharacterized protein</fullName>
    </submittedName>
</protein>
<evidence type="ECO:0000313" key="1">
    <source>
        <dbReference type="EMBL" id="SVA96641.1"/>
    </source>
</evidence>
<sequence>VTISVFSIAEQKVKTLLSEDTKAGKH</sequence>
<dbReference type="AlphaFoldDB" id="A0A382A5X6"/>
<dbReference type="EMBL" id="UINC01023947">
    <property type="protein sequence ID" value="SVA96641.1"/>
    <property type="molecule type" value="Genomic_DNA"/>
</dbReference>
<feature type="non-terminal residue" evidence="1">
    <location>
        <position position="1"/>
    </location>
</feature>
<name>A0A382A5X6_9ZZZZ</name>
<accession>A0A382A5X6</accession>
<reference evidence="1" key="1">
    <citation type="submission" date="2018-05" db="EMBL/GenBank/DDBJ databases">
        <authorList>
            <person name="Lanie J.A."/>
            <person name="Ng W.-L."/>
            <person name="Kazmierczak K.M."/>
            <person name="Andrzejewski T.M."/>
            <person name="Davidsen T.M."/>
            <person name="Wayne K.J."/>
            <person name="Tettelin H."/>
            <person name="Glass J.I."/>
            <person name="Rusch D."/>
            <person name="Podicherti R."/>
            <person name="Tsui H.-C.T."/>
            <person name="Winkler M.E."/>
        </authorList>
    </citation>
    <scope>NUCLEOTIDE SEQUENCE</scope>
</reference>